<name>A0A8H4J497_9PEZI</name>
<feature type="chain" id="PRO_5034270271" evidence="4">
    <location>
        <begin position="22"/>
        <end position="475"/>
    </location>
</feature>
<evidence type="ECO:0000256" key="3">
    <source>
        <dbReference type="SAM" id="MobiDB-lite"/>
    </source>
</evidence>
<dbReference type="PANTHER" id="PTHR34002">
    <property type="entry name" value="BLR1656 PROTEIN"/>
    <property type="match status" value="1"/>
</dbReference>
<keyword evidence="2" id="KW-0119">Carbohydrate metabolism</keyword>
<comment type="caution">
    <text evidence="5">The sequence shown here is derived from an EMBL/GenBank/DDBJ whole genome shotgun (WGS) entry which is preliminary data.</text>
</comment>
<organism evidence="5 6">
    <name type="scientific">Botryosphaeria dothidea</name>
    <dbReference type="NCBI Taxonomy" id="55169"/>
    <lineage>
        <taxon>Eukaryota</taxon>
        <taxon>Fungi</taxon>
        <taxon>Dikarya</taxon>
        <taxon>Ascomycota</taxon>
        <taxon>Pezizomycotina</taxon>
        <taxon>Dothideomycetes</taxon>
        <taxon>Dothideomycetes incertae sedis</taxon>
        <taxon>Botryosphaeriales</taxon>
        <taxon>Botryosphaeriaceae</taxon>
        <taxon>Botryosphaeria</taxon>
    </lineage>
</organism>
<feature type="region of interest" description="Disordered" evidence="3">
    <location>
        <begin position="387"/>
        <end position="467"/>
    </location>
</feature>
<accession>A0A8H4J497</accession>
<feature type="region of interest" description="Disordered" evidence="3">
    <location>
        <begin position="279"/>
        <end position="328"/>
    </location>
</feature>
<feature type="compositionally biased region" description="Low complexity" evidence="3">
    <location>
        <begin position="280"/>
        <end position="328"/>
    </location>
</feature>
<feature type="compositionally biased region" description="Low complexity" evidence="3">
    <location>
        <begin position="349"/>
        <end position="364"/>
    </location>
</feature>
<dbReference type="AlphaFoldDB" id="A0A8H4J497"/>
<dbReference type="InterPro" id="IPR002594">
    <property type="entry name" value="GH12"/>
</dbReference>
<dbReference type="SUPFAM" id="SSF49899">
    <property type="entry name" value="Concanavalin A-like lectins/glucanases"/>
    <property type="match status" value="1"/>
</dbReference>
<dbReference type="InterPro" id="IPR013320">
    <property type="entry name" value="ConA-like_dom_sf"/>
</dbReference>
<dbReference type="EMBL" id="WWBZ02000002">
    <property type="protein sequence ID" value="KAF4312765.1"/>
    <property type="molecule type" value="Genomic_DNA"/>
</dbReference>
<evidence type="ECO:0000313" key="6">
    <source>
        <dbReference type="Proteomes" id="UP000572817"/>
    </source>
</evidence>
<keyword evidence="2" id="KW-0326">Glycosidase</keyword>
<reference evidence="5" key="1">
    <citation type="submission" date="2020-04" db="EMBL/GenBank/DDBJ databases">
        <title>Genome Assembly and Annotation of Botryosphaeria dothidea sdau 11-99, a Latent Pathogen of Apple Fruit Ring Rot in China.</title>
        <authorList>
            <person name="Yu C."/>
            <person name="Diao Y."/>
            <person name="Lu Q."/>
            <person name="Zhao J."/>
            <person name="Cui S."/>
            <person name="Peng C."/>
            <person name="He B."/>
            <person name="Liu H."/>
        </authorList>
    </citation>
    <scope>NUCLEOTIDE SEQUENCE [LARGE SCALE GENOMIC DNA]</scope>
    <source>
        <strain evidence="5">Sdau11-99</strain>
    </source>
</reference>
<dbReference type="Pfam" id="PF01670">
    <property type="entry name" value="Glyco_hydro_12"/>
    <property type="match status" value="1"/>
</dbReference>
<evidence type="ECO:0000256" key="4">
    <source>
        <dbReference type="SAM" id="SignalP"/>
    </source>
</evidence>
<feature type="region of interest" description="Disordered" evidence="3">
    <location>
        <begin position="348"/>
        <end position="375"/>
    </location>
</feature>
<dbReference type="Gene3D" id="2.60.120.180">
    <property type="match status" value="1"/>
</dbReference>
<dbReference type="Proteomes" id="UP000572817">
    <property type="component" value="Unassembled WGS sequence"/>
</dbReference>
<feature type="compositionally biased region" description="Gly residues" evidence="3">
    <location>
        <begin position="444"/>
        <end position="459"/>
    </location>
</feature>
<feature type="compositionally biased region" description="Low complexity" evidence="3">
    <location>
        <begin position="387"/>
        <end position="413"/>
    </location>
</feature>
<keyword evidence="6" id="KW-1185">Reference proteome</keyword>
<comment type="similarity">
    <text evidence="1 2">Belongs to the glycosyl hydrolase 12 (cellulase H) family.</text>
</comment>
<dbReference type="PANTHER" id="PTHR34002:SF9">
    <property type="entry name" value="XYLOGLUCAN-SPECIFIC ENDO-BETA-1,4-GLUCANASE A"/>
    <property type="match status" value="1"/>
</dbReference>
<proteinExistence type="inferred from homology"/>
<keyword evidence="4" id="KW-0732">Signal</keyword>
<dbReference type="OrthoDB" id="89349at2759"/>
<feature type="compositionally biased region" description="Low complexity" evidence="3">
    <location>
        <begin position="420"/>
        <end position="443"/>
    </location>
</feature>
<protein>
    <submittedName>
        <fullName evidence="5">Family 12 glycoside hydrolase protein</fullName>
    </submittedName>
</protein>
<evidence type="ECO:0000313" key="5">
    <source>
        <dbReference type="EMBL" id="KAF4312765.1"/>
    </source>
</evidence>
<gene>
    <name evidence="5" type="ORF">GTA08_BOTSDO11693</name>
</gene>
<keyword evidence="2 5" id="KW-0378">Hydrolase</keyword>
<dbReference type="InterPro" id="IPR013319">
    <property type="entry name" value="GH11/12"/>
</dbReference>
<dbReference type="GO" id="GO:0008810">
    <property type="term" value="F:cellulase activity"/>
    <property type="evidence" value="ECO:0007669"/>
    <property type="project" value="InterPro"/>
</dbReference>
<keyword evidence="2" id="KW-0624">Polysaccharide degradation</keyword>
<sequence>MPSFKTSSIQAMLALATSTSALPTFSSMQKRAQAATNLCGMPDDSLILSGTPWIVYNMMYNSGQIEGSACTGYVSTTTSSNGNQAVKWNSTWNIEYVQSTDNVPKGYSFVGLTQNLENRISDIGSIPTTYEWTRTNTTAYKGNVCYDFMTSDTKGDSTSSAAQELMLWLQYEGGQLPIGWTDGAVATIDNLYGTSWKLYQGKNDDTGITVSSLLPDTQFTGSFEGDIKDWLLALVKQGVFTENTYVNVGNAGTEPFYGDAVLDATLALEVKLGSDTTAETASSSVAPISSVAPTSTAVPSSTEAPASTTEAPASTEEPPASSSAPVATPSSSAVTFVLPSSSSTLTVESTALPTSTPAAPSSAAVDGGVTVPSSSVEAPASYTTIPTAATPSAAETPAISTPAIPTPSAADPAFPTGNYGPFTPSGFPSGFGNGPVSTPAFGTGVSGEQGQGQGQGLAPGEGEDEGPCAVEYIYV</sequence>
<feature type="signal peptide" evidence="4">
    <location>
        <begin position="1"/>
        <end position="21"/>
    </location>
</feature>
<dbReference type="GO" id="GO:0000272">
    <property type="term" value="P:polysaccharide catabolic process"/>
    <property type="evidence" value="ECO:0007669"/>
    <property type="project" value="UniProtKB-KW"/>
</dbReference>
<evidence type="ECO:0000256" key="1">
    <source>
        <dbReference type="ARBA" id="ARBA00005519"/>
    </source>
</evidence>
<evidence type="ECO:0000256" key="2">
    <source>
        <dbReference type="RuleBase" id="RU361163"/>
    </source>
</evidence>